<keyword evidence="1" id="KW-0732">Signal</keyword>
<reference evidence="3" key="1">
    <citation type="submission" date="2016-10" db="EMBL/GenBank/DDBJ databases">
        <authorList>
            <person name="Varghese N."/>
            <person name="Submissions S."/>
        </authorList>
    </citation>
    <scope>NUCLEOTIDE SEQUENCE [LARGE SCALE GENOMIC DNA]</scope>
    <source>
        <strain evidence="3">DSM 23515</strain>
    </source>
</reference>
<evidence type="ECO:0000313" key="3">
    <source>
        <dbReference type="Proteomes" id="UP000199116"/>
    </source>
</evidence>
<dbReference type="AlphaFoldDB" id="A0A1I2LGP4"/>
<keyword evidence="3" id="KW-1185">Reference proteome</keyword>
<dbReference type="Proteomes" id="UP000199116">
    <property type="component" value="Unassembled WGS sequence"/>
</dbReference>
<evidence type="ECO:0000256" key="1">
    <source>
        <dbReference type="SAM" id="SignalP"/>
    </source>
</evidence>
<protein>
    <recommendedName>
        <fullName evidence="4">GLPGLI family protein</fullName>
    </recommendedName>
</protein>
<dbReference type="RefSeq" id="WP_075324652.1">
    <property type="nucleotide sequence ID" value="NZ_FOOH01000008.1"/>
</dbReference>
<proteinExistence type="predicted"/>
<accession>A0A1I2LGP4</accession>
<dbReference type="EMBL" id="FOOH01000008">
    <property type="protein sequence ID" value="SFF76301.1"/>
    <property type="molecule type" value="Genomic_DNA"/>
</dbReference>
<evidence type="ECO:0000313" key="2">
    <source>
        <dbReference type="EMBL" id="SFF76301.1"/>
    </source>
</evidence>
<name>A0A1I2LGP4_9FLAO</name>
<feature type="chain" id="PRO_5011652716" description="GLPGLI family protein" evidence="1">
    <location>
        <begin position="20"/>
        <end position="208"/>
    </location>
</feature>
<sequence>MNQLLLLIFLIPILTNAQAKSIEHSDVVNVSIQNGLEDSNLQTLFDFENINYSEFSFQGESIKGKYFVIRMKEFSNGDLINTTTLFDESGNDYFKIDSTQTSFKFLSKIGREDLKTWIRGNRFGSKKLYFPIDEDNGNYVAKDFFGARTVLEKNINNPFYILAIITPNRNPDGSASYCRVAQSEIDPDNFGKEFNIPHYYLVEIEFTN</sequence>
<organism evidence="2 3">
    <name type="scientific">Salegentibacter agarivorans</name>
    <dbReference type="NCBI Taxonomy" id="345907"/>
    <lineage>
        <taxon>Bacteria</taxon>
        <taxon>Pseudomonadati</taxon>
        <taxon>Bacteroidota</taxon>
        <taxon>Flavobacteriia</taxon>
        <taxon>Flavobacteriales</taxon>
        <taxon>Flavobacteriaceae</taxon>
        <taxon>Salegentibacter</taxon>
    </lineage>
</organism>
<feature type="signal peptide" evidence="1">
    <location>
        <begin position="1"/>
        <end position="19"/>
    </location>
</feature>
<gene>
    <name evidence="2" type="ORF">SAMN04488033_10821</name>
</gene>
<evidence type="ECO:0008006" key="4">
    <source>
        <dbReference type="Google" id="ProtNLM"/>
    </source>
</evidence>